<evidence type="ECO:0000256" key="1">
    <source>
        <dbReference type="ARBA" id="ARBA00022801"/>
    </source>
</evidence>
<dbReference type="NCBIfam" id="TIGR02258">
    <property type="entry name" value="2_5_ligase"/>
    <property type="match status" value="1"/>
</dbReference>
<evidence type="ECO:0008006" key="3">
    <source>
        <dbReference type="Google" id="ProtNLM"/>
    </source>
</evidence>
<proteinExistence type="inferred from homology"/>
<dbReference type="GO" id="GO:0008664">
    <property type="term" value="F:RNA 2',3'-cyclic 3'-phosphodiesterase activity"/>
    <property type="evidence" value="ECO:0007669"/>
    <property type="project" value="InterPro"/>
</dbReference>
<dbReference type="HAMAP" id="MF_01940">
    <property type="entry name" value="RNA_CPDase"/>
    <property type="match status" value="1"/>
</dbReference>
<dbReference type="SUPFAM" id="SSF55144">
    <property type="entry name" value="LigT-like"/>
    <property type="match status" value="1"/>
</dbReference>
<dbReference type="Gene3D" id="3.90.1140.10">
    <property type="entry name" value="Cyclic phosphodiesterase"/>
    <property type="match status" value="1"/>
</dbReference>
<organism evidence="2">
    <name type="scientific">marine metagenome</name>
    <dbReference type="NCBI Taxonomy" id="408172"/>
    <lineage>
        <taxon>unclassified sequences</taxon>
        <taxon>metagenomes</taxon>
        <taxon>ecological metagenomes</taxon>
    </lineage>
</organism>
<sequence length="192" mass="22372">MSNKLIRTFIAVPVPDRVKRVKQMLFSTLENEKVKIKWVRNMQIHLTLKFLGFTPDRSVNRLKLILANVIAKYEPFDLTIRNTGCFPLPSRPRVLWLDVNDETNKLDLLVNDLEKVLEVEGFPKSDQQFAPHITLARIRYPQKYTPNISRYLQSSYDEINLPLNRVQFFSSELLPDGAVHTLLGTFPLDENY</sequence>
<dbReference type="Pfam" id="PF13563">
    <property type="entry name" value="2_5_RNA_ligase2"/>
    <property type="match status" value="1"/>
</dbReference>
<dbReference type="InterPro" id="IPR009097">
    <property type="entry name" value="Cyclic_Pdiesterase"/>
</dbReference>
<evidence type="ECO:0000313" key="2">
    <source>
        <dbReference type="EMBL" id="SVA50449.1"/>
    </source>
</evidence>
<gene>
    <name evidence="2" type="ORF">METZ01_LOCUS103303</name>
</gene>
<dbReference type="AlphaFoldDB" id="A0A381WD46"/>
<reference evidence="2" key="1">
    <citation type="submission" date="2018-05" db="EMBL/GenBank/DDBJ databases">
        <authorList>
            <person name="Lanie J.A."/>
            <person name="Ng W.-L."/>
            <person name="Kazmierczak K.M."/>
            <person name="Andrzejewski T.M."/>
            <person name="Davidsen T.M."/>
            <person name="Wayne K.J."/>
            <person name="Tettelin H."/>
            <person name="Glass J.I."/>
            <person name="Rusch D."/>
            <person name="Podicherti R."/>
            <person name="Tsui H.-C.T."/>
            <person name="Winkler M.E."/>
        </authorList>
    </citation>
    <scope>NUCLEOTIDE SEQUENCE</scope>
</reference>
<dbReference type="PANTHER" id="PTHR35561:SF1">
    <property type="entry name" value="RNA 2',3'-CYCLIC PHOSPHODIESTERASE"/>
    <property type="match status" value="1"/>
</dbReference>
<keyword evidence="1" id="KW-0378">Hydrolase</keyword>
<dbReference type="InterPro" id="IPR004175">
    <property type="entry name" value="RNA_CPDase"/>
</dbReference>
<dbReference type="EMBL" id="UINC01011428">
    <property type="protein sequence ID" value="SVA50449.1"/>
    <property type="molecule type" value="Genomic_DNA"/>
</dbReference>
<name>A0A381WD46_9ZZZZ</name>
<protein>
    <recommendedName>
        <fullName evidence="3">Phosphoesterase HXTX domain-containing protein</fullName>
    </recommendedName>
</protein>
<accession>A0A381WD46</accession>
<dbReference type="PANTHER" id="PTHR35561">
    <property type="entry name" value="RNA 2',3'-CYCLIC PHOSPHODIESTERASE"/>
    <property type="match status" value="1"/>
</dbReference>
<dbReference type="GO" id="GO:0004113">
    <property type="term" value="F:2',3'-cyclic-nucleotide 3'-phosphodiesterase activity"/>
    <property type="evidence" value="ECO:0007669"/>
    <property type="project" value="InterPro"/>
</dbReference>